<keyword evidence="3" id="KW-1185">Reference proteome</keyword>
<feature type="compositionally biased region" description="Polar residues" evidence="1">
    <location>
        <begin position="10"/>
        <end position="21"/>
    </location>
</feature>
<name>A0AAV7WWA0_PLEWA</name>
<evidence type="ECO:0000313" key="3">
    <source>
        <dbReference type="Proteomes" id="UP001066276"/>
    </source>
</evidence>
<evidence type="ECO:0000313" key="2">
    <source>
        <dbReference type="EMBL" id="KAJ1218404.1"/>
    </source>
</evidence>
<sequence length="160" mass="16568">MQVRAHRLTSRSVSPSPTTGNAGVAACSVPQQLLAGGLVALLQASTSSSQVRGAGLSAPGPLSCRSKARFAHQTLVTGGTASRVAEHGPAGPNLWPTTFWRCIFTALWQQRQWGALHQASSAGLQTPAAAAGLRMIASRCGSGEFHVRHVGLRGHSPVLS</sequence>
<dbReference type="Proteomes" id="UP001066276">
    <property type="component" value="Chromosome 1_1"/>
</dbReference>
<dbReference type="AlphaFoldDB" id="A0AAV7WWA0"/>
<organism evidence="2 3">
    <name type="scientific">Pleurodeles waltl</name>
    <name type="common">Iberian ribbed newt</name>
    <dbReference type="NCBI Taxonomy" id="8319"/>
    <lineage>
        <taxon>Eukaryota</taxon>
        <taxon>Metazoa</taxon>
        <taxon>Chordata</taxon>
        <taxon>Craniata</taxon>
        <taxon>Vertebrata</taxon>
        <taxon>Euteleostomi</taxon>
        <taxon>Amphibia</taxon>
        <taxon>Batrachia</taxon>
        <taxon>Caudata</taxon>
        <taxon>Salamandroidea</taxon>
        <taxon>Salamandridae</taxon>
        <taxon>Pleurodelinae</taxon>
        <taxon>Pleurodeles</taxon>
    </lineage>
</organism>
<comment type="caution">
    <text evidence="2">The sequence shown here is derived from an EMBL/GenBank/DDBJ whole genome shotgun (WGS) entry which is preliminary data.</text>
</comment>
<gene>
    <name evidence="2" type="ORF">NDU88_005984</name>
</gene>
<reference evidence="2" key="1">
    <citation type="journal article" date="2022" name="bioRxiv">
        <title>Sequencing and chromosome-scale assembly of the giantPleurodeles waltlgenome.</title>
        <authorList>
            <person name="Brown T."/>
            <person name="Elewa A."/>
            <person name="Iarovenko S."/>
            <person name="Subramanian E."/>
            <person name="Araus A.J."/>
            <person name="Petzold A."/>
            <person name="Susuki M."/>
            <person name="Suzuki K.-i.T."/>
            <person name="Hayashi T."/>
            <person name="Toyoda A."/>
            <person name="Oliveira C."/>
            <person name="Osipova E."/>
            <person name="Leigh N.D."/>
            <person name="Simon A."/>
            <person name="Yun M.H."/>
        </authorList>
    </citation>
    <scope>NUCLEOTIDE SEQUENCE</scope>
    <source>
        <strain evidence="2">20211129_DDA</strain>
        <tissue evidence="2">Liver</tissue>
    </source>
</reference>
<accession>A0AAV7WWA0</accession>
<evidence type="ECO:0000256" key="1">
    <source>
        <dbReference type="SAM" id="MobiDB-lite"/>
    </source>
</evidence>
<proteinExistence type="predicted"/>
<protein>
    <submittedName>
        <fullName evidence="2">Uncharacterized protein</fullName>
    </submittedName>
</protein>
<dbReference type="EMBL" id="JANPWB010000001">
    <property type="protein sequence ID" value="KAJ1218404.1"/>
    <property type="molecule type" value="Genomic_DNA"/>
</dbReference>
<feature type="region of interest" description="Disordered" evidence="1">
    <location>
        <begin position="1"/>
        <end position="22"/>
    </location>
</feature>
<dbReference type="PROSITE" id="PS51257">
    <property type="entry name" value="PROKAR_LIPOPROTEIN"/>
    <property type="match status" value="1"/>
</dbReference>